<dbReference type="EMBL" id="JAGKHQ010000021">
    <property type="protein sequence ID" value="KAG7474268.1"/>
    <property type="molecule type" value="Genomic_DNA"/>
</dbReference>
<dbReference type="InterPro" id="IPR007110">
    <property type="entry name" value="Ig-like_dom"/>
</dbReference>
<feature type="compositionally biased region" description="Basic and acidic residues" evidence="10">
    <location>
        <begin position="104"/>
        <end position="114"/>
    </location>
</feature>
<dbReference type="PANTHER" id="PTHR23037">
    <property type="entry name" value="CYTOKINE RECEPTOR"/>
    <property type="match status" value="1"/>
</dbReference>
<sequence length="595" mass="66930">MLILLPLLSVVCAAQDHSIFDGTCPRKDPPAGVLVLSPGSNLVLTCKGHVMVDGVKVNIDNNSSITGKESSSVASTDAGNAINNHQITYRSEKEGFHTNPEAENTSHRFTDTAHTDSPTTHMVQPTSAGRLLKSEYDWEVDEDGEYEEDEEEDLGEGRTRVTRGIKSKLQWKWDGKTVETGVRNRSEITLERRGASLSLSAVRASDTGRYSCHHKGREKFSLKVLVSDPPERPTLSCYKKTPTSKIRCEWKPQLPVIKQMSAYLILKKSLSETFHQSRCSYSGQRSRFWCALDQDEDELRVLHMAYLCVSSITGQVASPLLPFTPMEIVKPDPPSDVTATQEEGHEMRIKVAWNFPASWKLQDRFYHLIYEVKYRLLESSFTDGQVKSIKRLHSHTITDAIPGVQYLIWLRTKEEYEGQWSDWTPPLSASSWTAQKIGDELMTTMFPESMEEGSATEDDVSDVPGHVIRGVEVSHHVLWICGSFLLLSVLLAVYMFRHKDRLIHKLCCLSAIVQSADSPQPAASTQSAPEGRALVTFTPPFHKEPPPTEAEEGEEENEEEEEEIEERTGAMHFNNTERLSWLRKGNCTWSPYGSS</sequence>
<keyword evidence="5 11" id="KW-0472">Membrane</keyword>
<keyword evidence="4 11" id="KW-1133">Transmembrane helix</keyword>
<organism evidence="14 15">
    <name type="scientific">Solea senegalensis</name>
    <name type="common">Senegalese sole</name>
    <dbReference type="NCBI Taxonomy" id="28829"/>
    <lineage>
        <taxon>Eukaryota</taxon>
        <taxon>Metazoa</taxon>
        <taxon>Chordata</taxon>
        <taxon>Craniata</taxon>
        <taxon>Vertebrata</taxon>
        <taxon>Euteleostomi</taxon>
        <taxon>Actinopterygii</taxon>
        <taxon>Neopterygii</taxon>
        <taxon>Teleostei</taxon>
        <taxon>Neoteleostei</taxon>
        <taxon>Acanthomorphata</taxon>
        <taxon>Carangaria</taxon>
        <taxon>Pleuronectiformes</taxon>
        <taxon>Pleuronectoidei</taxon>
        <taxon>Soleidae</taxon>
        <taxon>Solea</taxon>
    </lineage>
</organism>
<feature type="compositionally biased region" description="Acidic residues" evidence="10">
    <location>
        <begin position="549"/>
        <end position="565"/>
    </location>
</feature>
<keyword evidence="8" id="KW-0325">Glycoprotein</keyword>
<proteinExistence type="predicted"/>
<feature type="region of interest" description="Disordered" evidence="10">
    <location>
        <begin position="536"/>
        <end position="573"/>
    </location>
</feature>
<evidence type="ECO:0000313" key="15">
    <source>
        <dbReference type="Proteomes" id="UP000693946"/>
    </source>
</evidence>
<evidence type="ECO:0000256" key="7">
    <source>
        <dbReference type="ARBA" id="ARBA00023170"/>
    </source>
</evidence>
<evidence type="ECO:0000259" key="12">
    <source>
        <dbReference type="PROSITE" id="PS50835"/>
    </source>
</evidence>
<evidence type="ECO:0000259" key="13">
    <source>
        <dbReference type="PROSITE" id="PS50853"/>
    </source>
</evidence>
<gene>
    <name evidence="14" type="ORF">JOB18_005491</name>
</gene>
<evidence type="ECO:0000256" key="10">
    <source>
        <dbReference type="SAM" id="MobiDB-lite"/>
    </source>
</evidence>
<keyword evidence="15" id="KW-1185">Reference proteome</keyword>
<feature type="domain" description="Fibronectin type-III" evidence="13">
    <location>
        <begin position="333"/>
        <end position="436"/>
    </location>
</feature>
<dbReference type="GO" id="GO:0016064">
    <property type="term" value="P:immunoglobulin mediated immune response"/>
    <property type="evidence" value="ECO:0007669"/>
    <property type="project" value="TreeGrafter"/>
</dbReference>
<feature type="region of interest" description="Disordered" evidence="10">
    <location>
        <begin position="102"/>
        <end position="124"/>
    </location>
</feature>
<evidence type="ECO:0000256" key="3">
    <source>
        <dbReference type="ARBA" id="ARBA00022729"/>
    </source>
</evidence>
<evidence type="ECO:0000256" key="4">
    <source>
        <dbReference type="ARBA" id="ARBA00022989"/>
    </source>
</evidence>
<evidence type="ECO:0000256" key="5">
    <source>
        <dbReference type="ARBA" id="ARBA00023136"/>
    </source>
</evidence>
<dbReference type="PROSITE" id="PS50853">
    <property type="entry name" value="FN3"/>
    <property type="match status" value="1"/>
</dbReference>
<comment type="subcellular location">
    <subcellularLocation>
        <location evidence="1">Membrane</location>
        <topology evidence="1">Single-pass type I membrane protein</topology>
    </subcellularLocation>
</comment>
<comment type="caution">
    <text evidence="14">The sequence shown here is derived from an EMBL/GenBank/DDBJ whole genome shotgun (WGS) entry which is preliminary data.</text>
</comment>
<protein>
    <submittedName>
        <fullName evidence="14">Interleukin-6 receptor subunit alpha-like isoform X1</fullName>
    </submittedName>
</protein>
<dbReference type="InterPro" id="IPR003961">
    <property type="entry name" value="FN3_dom"/>
</dbReference>
<evidence type="ECO:0000313" key="14">
    <source>
        <dbReference type="EMBL" id="KAG7474268.1"/>
    </source>
</evidence>
<evidence type="ECO:0000256" key="8">
    <source>
        <dbReference type="ARBA" id="ARBA00023180"/>
    </source>
</evidence>
<keyword evidence="2 11" id="KW-0812">Transmembrane</keyword>
<feature type="domain" description="Ig-like" evidence="12">
    <location>
        <begin position="169"/>
        <end position="212"/>
    </location>
</feature>
<keyword evidence="7 14" id="KW-0675">Receptor</keyword>
<dbReference type="AlphaFoldDB" id="A0AAV6PPQ0"/>
<accession>A0AAV6PPQ0</accession>
<dbReference type="SMART" id="SM00409">
    <property type="entry name" value="IG"/>
    <property type="match status" value="1"/>
</dbReference>
<feature type="transmembrane region" description="Helical" evidence="11">
    <location>
        <begin position="477"/>
        <end position="496"/>
    </location>
</feature>
<evidence type="ECO:0000256" key="2">
    <source>
        <dbReference type="ARBA" id="ARBA00022692"/>
    </source>
</evidence>
<dbReference type="GO" id="GO:0004896">
    <property type="term" value="F:cytokine receptor activity"/>
    <property type="evidence" value="ECO:0007669"/>
    <property type="project" value="TreeGrafter"/>
</dbReference>
<evidence type="ECO:0000256" key="1">
    <source>
        <dbReference type="ARBA" id="ARBA00004479"/>
    </source>
</evidence>
<dbReference type="InterPro" id="IPR015321">
    <property type="entry name" value="TypeI_recpt_CBD"/>
</dbReference>
<dbReference type="GO" id="GO:0009897">
    <property type="term" value="C:external side of plasma membrane"/>
    <property type="evidence" value="ECO:0007669"/>
    <property type="project" value="TreeGrafter"/>
</dbReference>
<evidence type="ECO:0000256" key="6">
    <source>
        <dbReference type="ARBA" id="ARBA00023157"/>
    </source>
</evidence>
<dbReference type="PANTHER" id="PTHR23037:SF22">
    <property type="entry name" value="CYTOKINE RECEPTOR COMMON SUBUNIT BETA"/>
    <property type="match status" value="1"/>
</dbReference>
<dbReference type="PROSITE" id="PS50835">
    <property type="entry name" value="IG_LIKE"/>
    <property type="match status" value="1"/>
</dbReference>
<dbReference type="SMART" id="SM00060">
    <property type="entry name" value="FN3"/>
    <property type="match status" value="1"/>
</dbReference>
<keyword evidence="9" id="KW-0393">Immunoglobulin domain</keyword>
<dbReference type="CDD" id="cd00096">
    <property type="entry name" value="Ig"/>
    <property type="match status" value="1"/>
</dbReference>
<reference evidence="14 15" key="1">
    <citation type="journal article" date="2021" name="Sci. Rep.">
        <title>Chromosome anchoring in Senegalese sole (Solea senegalensis) reveals sex-associated markers and genome rearrangements in flatfish.</title>
        <authorList>
            <person name="Guerrero-Cozar I."/>
            <person name="Gomez-Garrido J."/>
            <person name="Berbel C."/>
            <person name="Martinez-Blanch J.F."/>
            <person name="Alioto T."/>
            <person name="Claros M.G."/>
            <person name="Gagnaire P.A."/>
            <person name="Manchado M."/>
        </authorList>
    </citation>
    <scope>NUCLEOTIDE SEQUENCE [LARGE SCALE GENOMIC DNA]</scope>
    <source>
        <strain evidence="14">Sse05_10M</strain>
    </source>
</reference>
<dbReference type="CDD" id="cd00063">
    <property type="entry name" value="FN3"/>
    <property type="match status" value="1"/>
</dbReference>
<keyword evidence="6" id="KW-1015">Disulfide bond</keyword>
<dbReference type="Proteomes" id="UP000693946">
    <property type="component" value="Linkage Group LG9"/>
</dbReference>
<name>A0AAV6PPQ0_SOLSE</name>
<evidence type="ECO:0000256" key="9">
    <source>
        <dbReference type="ARBA" id="ARBA00023319"/>
    </source>
</evidence>
<dbReference type="InterPro" id="IPR003599">
    <property type="entry name" value="Ig_sub"/>
</dbReference>
<keyword evidence="3" id="KW-0732">Signal</keyword>
<feature type="compositionally biased region" description="Polar residues" evidence="10">
    <location>
        <begin position="115"/>
        <end position="124"/>
    </location>
</feature>
<dbReference type="Pfam" id="PF09240">
    <property type="entry name" value="IL6Ra-bind"/>
    <property type="match status" value="1"/>
</dbReference>
<evidence type="ECO:0000256" key="11">
    <source>
        <dbReference type="SAM" id="Phobius"/>
    </source>
</evidence>